<accession>A0A327WJT3</accession>
<organism evidence="10 11">
    <name type="scientific">Larkinella arboricola</name>
    <dbReference type="NCBI Taxonomy" id="643671"/>
    <lineage>
        <taxon>Bacteria</taxon>
        <taxon>Pseudomonadati</taxon>
        <taxon>Bacteroidota</taxon>
        <taxon>Cytophagia</taxon>
        <taxon>Cytophagales</taxon>
        <taxon>Spirosomataceae</taxon>
        <taxon>Larkinella</taxon>
    </lineage>
</organism>
<evidence type="ECO:0000313" key="10">
    <source>
        <dbReference type="EMBL" id="RAJ91063.1"/>
    </source>
</evidence>
<protein>
    <submittedName>
        <fullName evidence="10">TonB-linked SusC/RagA family outer membrane protein</fullName>
    </submittedName>
</protein>
<dbReference type="Pfam" id="PF13715">
    <property type="entry name" value="CarbopepD_reg_2"/>
    <property type="match status" value="1"/>
</dbReference>
<dbReference type="Gene3D" id="3.55.50.30">
    <property type="match status" value="1"/>
</dbReference>
<keyword evidence="7 8" id="KW-0998">Cell outer membrane</keyword>
<evidence type="ECO:0000256" key="5">
    <source>
        <dbReference type="ARBA" id="ARBA00022729"/>
    </source>
</evidence>
<keyword evidence="11" id="KW-1185">Reference proteome</keyword>
<keyword evidence="4 8" id="KW-0812">Transmembrane</keyword>
<dbReference type="PANTHER" id="PTHR30069:SF29">
    <property type="entry name" value="HEMOGLOBIN AND HEMOGLOBIN-HAPTOGLOBIN-BINDING PROTEIN 1-RELATED"/>
    <property type="match status" value="1"/>
</dbReference>
<evidence type="ECO:0000256" key="8">
    <source>
        <dbReference type="PROSITE-ProRule" id="PRU01360"/>
    </source>
</evidence>
<dbReference type="Gene3D" id="2.170.130.10">
    <property type="entry name" value="TonB-dependent receptor, plug domain"/>
    <property type="match status" value="1"/>
</dbReference>
<dbReference type="PROSITE" id="PS52016">
    <property type="entry name" value="TONB_DEPENDENT_REC_3"/>
    <property type="match status" value="1"/>
</dbReference>
<evidence type="ECO:0000256" key="4">
    <source>
        <dbReference type="ARBA" id="ARBA00022692"/>
    </source>
</evidence>
<evidence type="ECO:0000256" key="7">
    <source>
        <dbReference type="ARBA" id="ARBA00023237"/>
    </source>
</evidence>
<sequence length="1124" mass="125110">MQIFLVGKGAYIQQRAFPRVFLIMKLTFLLLIVACLHVSAAGYSQNLALSLKNVPLSTAFRTIEAQSRYKFFYDNKIIKKAKKVSVEIKSAGISEIMDQIMKDQALSYTIVDNIVVIKEKAPPVRAKPAEKTVSVTVPAPVPPRRITGSVSDQKGEALPGVTVVVKGTTRGTTTNEQGQFELNLADEDAVLVFSFVGYVSQEVEINKQTQLTVTLQTDTKSLQEVVVVGYGTQARATLTGSVVTTKGEDLKQNPSVNLSNSLAGRLPGIVANTRSGLPGSGASILIRGQSTLGNNSPLIVIDGVWGRGGFEQINPNDVESISVLKDASAAIYGAQAANGVILITTKRGTSGKPVISYTVNQGFSQPTRLARMANSATYAEYMNELLNYQGQPDRFTADAIEKFRNGNDPLNYPNTNWQKEALKKFSVQNQQNISVRGGSEEVKYYVSGSFANQNGILKNSNIDYRNFIIRSNIDANLSKYIRVSLDFSANHKSTVYPSMGVSSIFQTIWRNYPFLPVYHPNGLPAPGIERGENPLLMASGDAGYDSQKDNIYQTMASFEVKMPWVEGLAVDGFVAHDRTYSPDKLFRKPWKVYDYNAQNDTYTERLGGSVSQPTLQETFETSTRTTLNLRAKYDKSWGKHSTSGFVAVEQTETIGSNFWASRRNYLSSAIDQLYAGGVAGKDNSGTAFETARRNFFGRVNYNYYDKYLIDFNFRYDGSQNFPSGKRYGFFPGVSVGWRLSEERFIKDGLHFIDNLKLRASIGKMGNDQVDAFQYLSTYAFADGFYFADPVSQLNRGLTPNPNITWEVARTTNIGLEATFWKGLLGVELDVFNTRRNNILTARNASVPAYTGLNLPNENIGIVENKGFELQVSHANRSNKIGYRLMGNVAFAKNRIIDIDEPANQQPWQMRTGYPMGTSLYYDAIGIYRSEEEIKSSAHPTGTRVGDLRYRDINGDGAIDAKDRIRTEYTNVPQLTFGFTASANYKNFGISALLQGQGRVNQYIFLQSGLQGNTLQEMADNRYRPENHNSTYPILPTYDAEISGYRSTFWLRDASFVRLKTVELSYDVSPDLLSKIKVRNLRIYVNGSNLFTLDKLKYFDPEGTSETGGFYPQEKIYNLGLNLTF</sequence>
<dbReference type="SUPFAM" id="SSF49464">
    <property type="entry name" value="Carboxypeptidase regulatory domain-like"/>
    <property type="match status" value="1"/>
</dbReference>
<evidence type="ECO:0000259" key="9">
    <source>
        <dbReference type="Pfam" id="PF07715"/>
    </source>
</evidence>
<dbReference type="InterPro" id="IPR012910">
    <property type="entry name" value="Plug_dom"/>
</dbReference>
<dbReference type="NCBIfam" id="TIGR04056">
    <property type="entry name" value="OMP_RagA_SusC"/>
    <property type="match status" value="1"/>
</dbReference>
<dbReference type="NCBIfam" id="TIGR04057">
    <property type="entry name" value="SusC_RagA_signa"/>
    <property type="match status" value="1"/>
</dbReference>
<feature type="domain" description="TonB-dependent receptor plug" evidence="9">
    <location>
        <begin position="237"/>
        <end position="340"/>
    </location>
</feature>
<dbReference type="Pfam" id="PF07715">
    <property type="entry name" value="Plug"/>
    <property type="match status" value="1"/>
</dbReference>
<proteinExistence type="inferred from homology"/>
<dbReference type="GO" id="GO:0044718">
    <property type="term" value="P:siderophore transmembrane transport"/>
    <property type="evidence" value="ECO:0007669"/>
    <property type="project" value="TreeGrafter"/>
</dbReference>
<dbReference type="InterPro" id="IPR036942">
    <property type="entry name" value="Beta-barrel_TonB_sf"/>
</dbReference>
<dbReference type="InterPro" id="IPR023996">
    <property type="entry name" value="TonB-dep_OMP_SusC/RagA"/>
</dbReference>
<keyword evidence="5" id="KW-0732">Signal</keyword>
<dbReference type="Proteomes" id="UP000248790">
    <property type="component" value="Unassembled WGS sequence"/>
</dbReference>
<dbReference type="InterPro" id="IPR039426">
    <property type="entry name" value="TonB-dep_rcpt-like"/>
</dbReference>
<dbReference type="PANTHER" id="PTHR30069">
    <property type="entry name" value="TONB-DEPENDENT OUTER MEMBRANE RECEPTOR"/>
    <property type="match status" value="1"/>
</dbReference>
<dbReference type="Gene3D" id="2.60.40.1120">
    <property type="entry name" value="Carboxypeptidase-like, regulatory domain"/>
    <property type="match status" value="1"/>
</dbReference>
<evidence type="ECO:0000256" key="6">
    <source>
        <dbReference type="ARBA" id="ARBA00023136"/>
    </source>
</evidence>
<dbReference type="SUPFAM" id="SSF56935">
    <property type="entry name" value="Porins"/>
    <property type="match status" value="1"/>
</dbReference>
<dbReference type="AlphaFoldDB" id="A0A327WJT3"/>
<evidence type="ECO:0000256" key="1">
    <source>
        <dbReference type="ARBA" id="ARBA00004571"/>
    </source>
</evidence>
<dbReference type="InterPro" id="IPR037066">
    <property type="entry name" value="Plug_dom_sf"/>
</dbReference>
<reference evidence="10 11" key="1">
    <citation type="submission" date="2018-06" db="EMBL/GenBank/DDBJ databases">
        <title>Genomic Encyclopedia of Archaeal and Bacterial Type Strains, Phase II (KMG-II): from individual species to whole genera.</title>
        <authorList>
            <person name="Goeker M."/>
        </authorList>
    </citation>
    <scope>NUCLEOTIDE SEQUENCE [LARGE SCALE GENOMIC DNA]</scope>
    <source>
        <strain evidence="10 11">DSM 21851</strain>
    </source>
</reference>
<comment type="caution">
    <text evidence="10">The sequence shown here is derived from an EMBL/GenBank/DDBJ whole genome shotgun (WGS) entry which is preliminary data.</text>
</comment>
<keyword evidence="3 8" id="KW-1134">Transmembrane beta strand</keyword>
<dbReference type="Gene3D" id="2.40.170.20">
    <property type="entry name" value="TonB-dependent receptor, beta-barrel domain"/>
    <property type="match status" value="1"/>
</dbReference>
<keyword evidence="6 8" id="KW-0472">Membrane</keyword>
<gene>
    <name evidence="10" type="ORF">LX87_05280</name>
</gene>
<dbReference type="InterPro" id="IPR008969">
    <property type="entry name" value="CarboxyPept-like_regulatory"/>
</dbReference>
<keyword evidence="2 8" id="KW-0813">Transport</keyword>
<dbReference type="GO" id="GO:0009279">
    <property type="term" value="C:cell outer membrane"/>
    <property type="evidence" value="ECO:0007669"/>
    <property type="project" value="UniProtKB-SubCell"/>
</dbReference>
<dbReference type="FunFam" id="2.170.130.10:FF:000003">
    <property type="entry name" value="SusC/RagA family TonB-linked outer membrane protein"/>
    <property type="match status" value="1"/>
</dbReference>
<evidence type="ECO:0000256" key="3">
    <source>
        <dbReference type="ARBA" id="ARBA00022452"/>
    </source>
</evidence>
<comment type="subcellular location">
    <subcellularLocation>
        <location evidence="1 8">Cell outer membrane</location>
        <topology evidence="1 8">Multi-pass membrane protein</topology>
    </subcellularLocation>
</comment>
<comment type="similarity">
    <text evidence="8">Belongs to the TonB-dependent receptor family.</text>
</comment>
<dbReference type="EMBL" id="QLMC01000009">
    <property type="protein sequence ID" value="RAJ91063.1"/>
    <property type="molecule type" value="Genomic_DNA"/>
</dbReference>
<evidence type="ECO:0000256" key="2">
    <source>
        <dbReference type="ARBA" id="ARBA00022448"/>
    </source>
</evidence>
<name>A0A327WJT3_LARAB</name>
<evidence type="ECO:0000313" key="11">
    <source>
        <dbReference type="Proteomes" id="UP000248790"/>
    </source>
</evidence>
<dbReference type="GO" id="GO:0015344">
    <property type="term" value="F:siderophore uptake transmembrane transporter activity"/>
    <property type="evidence" value="ECO:0007669"/>
    <property type="project" value="TreeGrafter"/>
</dbReference>
<dbReference type="InterPro" id="IPR023997">
    <property type="entry name" value="TonB-dep_OMP_SusC/RagA_CS"/>
</dbReference>